<feature type="transmembrane region" description="Helical" evidence="1">
    <location>
        <begin position="66"/>
        <end position="89"/>
    </location>
</feature>
<accession>A0A9D1IPF1</accession>
<evidence type="ECO:0000313" key="2">
    <source>
        <dbReference type="EMBL" id="HIU40982.1"/>
    </source>
</evidence>
<name>A0A9D1IPF1_9FIRM</name>
<comment type="caution">
    <text evidence="2">The sequence shown here is derived from an EMBL/GenBank/DDBJ whole genome shotgun (WGS) entry which is preliminary data.</text>
</comment>
<gene>
    <name evidence="2" type="ORF">IAD19_00315</name>
</gene>
<dbReference type="AlphaFoldDB" id="A0A9D1IPF1"/>
<feature type="transmembrane region" description="Helical" evidence="1">
    <location>
        <begin position="35"/>
        <end position="54"/>
    </location>
</feature>
<evidence type="ECO:0000256" key="1">
    <source>
        <dbReference type="SAM" id="Phobius"/>
    </source>
</evidence>
<feature type="transmembrane region" description="Helical" evidence="1">
    <location>
        <begin position="12"/>
        <end position="29"/>
    </location>
</feature>
<dbReference type="PROSITE" id="PS51257">
    <property type="entry name" value="PROKAR_LIPOPROTEIN"/>
    <property type="match status" value="1"/>
</dbReference>
<organism evidence="2 3">
    <name type="scientific">Candidatus Egerieicola faecale</name>
    <dbReference type="NCBI Taxonomy" id="2840774"/>
    <lineage>
        <taxon>Bacteria</taxon>
        <taxon>Bacillati</taxon>
        <taxon>Bacillota</taxon>
        <taxon>Clostridia</taxon>
        <taxon>Eubacteriales</taxon>
        <taxon>Oscillospiraceae</taxon>
        <taxon>Oscillospiraceae incertae sedis</taxon>
        <taxon>Candidatus Egerieicola</taxon>
    </lineage>
</organism>
<keyword evidence="1" id="KW-1133">Transmembrane helix</keyword>
<dbReference type="Proteomes" id="UP000824082">
    <property type="component" value="Unassembled WGS sequence"/>
</dbReference>
<reference evidence="2" key="2">
    <citation type="journal article" date="2021" name="PeerJ">
        <title>Extensive microbial diversity within the chicken gut microbiome revealed by metagenomics and culture.</title>
        <authorList>
            <person name="Gilroy R."/>
            <person name="Ravi A."/>
            <person name="Getino M."/>
            <person name="Pursley I."/>
            <person name="Horton D.L."/>
            <person name="Alikhan N.F."/>
            <person name="Baker D."/>
            <person name="Gharbi K."/>
            <person name="Hall N."/>
            <person name="Watson M."/>
            <person name="Adriaenssens E.M."/>
            <person name="Foster-Nyarko E."/>
            <person name="Jarju S."/>
            <person name="Secka A."/>
            <person name="Antonio M."/>
            <person name="Oren A."/>
            <person name="Chaudhuri R.R."/>
            <person name="La Ragione R."/>
            <person name="Hildebrand F."/>
            <person name="Pallen M.J."/>
        </authorList>
    </citation>
    <scope>NUCLEOTIDE SEQUENCE</scope>
    <source>
        <strain evidence="2">4509</strain>
    </source>
</reference>
<sequence length="118" mass="12980">MVLKLIQIPAYVTVFLLSCIFAITIWLFAFVIVLFFFDCLTILLTGFMGLAASIRCAGEKRVSKGLCIANGILSFVFCADVVLAIIFSIKSRRPVSQQPLYSKEDGFTVSLAGNTPFK</sequence>
<evidence type="ECO:0000313" key="3">
    <source>
        <dbReference type="Proteomes" id="UP000824082"/>
    </source>
</evidence>
<dbReference type="EMBL" id="DVMX01000005">
    <property type="protein sequence ID" value="HIU40982.1"/>
    <property type="molecule type" value="Genomic_DNA"/>
</dbReference>
<keyword evidence="1" id="KW-0812">Transmembrane</keyword>
<keyword evidence="1" id="KW-0472">Membrane</keyword>
<protein>
    <submittedName>
        <fullName evidence="2">Uncharacterized protein</fullName>
    </submittedName>
</protein>
<proteinExistence type="predicted"/>
<reference evidence="2" key="1">
    <citation type="submission" date="2020-10" db="EMBL/GenBank/DDBJ databases">
        <authorList>
            <person name="Gilroy R."/>
        </authorList>
    </citation>
    <scope>NUCLEOTIDE SEQUENCE</scope>
    <source>
        <strain evidence="2">4509</strain>
    </source>
</reference>